<sequence length="231" mass="25607">MAIYEPRIGIKQWAEADRPREKLMLHGRRHLSDAELVAILIVSGNAEESAVDLSKRILASCNQDLDALGRLSVQDLCKFRGIGEARAISIIGALELGRRRKPGSTELTKITSSQDCHQELSPVMTDLIQEEFWILLLNRANQVIAKHQVSKGGLTGTVADPKVIFKIALEHNAAYVVLAHNHPSGNLKPSEEDLQLTRKLVSAGKLLDLYILDHLIITNKSFFSFNDEGLI</sequence>
<evidence type="ECO:0000256" key="6">
    <source>
        <dbReference type="RuleBase" id="RU003797"/>
    </source>
</evidence>
<keyword evidence="5" id="KW-0482">Metalloprotease</keyword>
<dbReference type="NCBIfam" id="TIGR00608">
    <property type="entry name" value="radc"/>
    <property type="match status" value="1"/>
</dbReference>
<dbReference type="PANTHER" id="PTHR30471">
    <property type="entry name" value="DNA REPAIR PROTEIN RADC"/>
    <property type="match status" value="1"/>
</dbReference>
<protein>
    <submittedName>
        <fullName evidence="8">DNA repair protein RadC</fullName>
    </submittedName>
</protein>
<accession>A0ABR6EW15</accession>
<evidence type="ECO:0000256" key="4">
    <source>
        <dbReference type="ARBA" id="ARBA00022833"/>
    </source>
</evidence>
<reference evidence="8 9" key="1">
    <citation type="submission" date="2019-11" db="EMBL/GenBank/DDBJ databases">
        <title>Description of Pedobacter sp. LMG 31462T.</title>
        <authorList>
            <person name="Carlier A."/>
            <person name="Qi S."/>
            <person name="Vandamme P."/>
        </authorList>
    </citation>
    <scope>NUCLEOTIDE SEQUENCE [LARGE SCALE GENOMIC DNA]</scope>
    <source>
        <strain evidence="8 9">LMG 31462</strain>
    </source>
</reference>
<organism evidence="8 9">
    <name type="scientific">Pedobacter gandavensis</name>
    <dbReference type="NCBI Taxonomy" id="2679963"/>
    <lineage>
        <taxon>Bacteria</taxon>
        <taxon>Pseudomonadati</taxon>
        <taxon>Bacteroidota</taxon>
        <taxon>Sphingobacteriia</taxon>
        <taxon>Sphingobacteriales</taxon>
        <taxon>Sphingobacteriaceae</taxon>
        <taxon>Pedobacter</taxon>
    </lineage>
</organism>
<dbReference type="RefSeq" id="WP_182957026.1">
    <property type="nucleotide sequence ID" value="NZ_WNXC01000003.1"/>
</dbReference>
<dbReference type="PROSITE" id="PS50249">
    <property type="entry name" value="MPN"/>
    <property type="match status" value="1"/>
</dbReference>
<evidence type="ECO:0000256" key="3">
    <source>
        <dbReference type="ARBA" id="ARBA00022801"/>
    </source>
</evidence>
<dbReference type="PANTHER" id="PTHR30471:SF3">
    <property type="entry name" value="UPF0758 PROTEIN YEES-RELATED"/>
    <property type="match status" value="1"/>
</dbReference>
<dbReference type="Pfam" id="PF20582">
    <property type="entry name" value="UPF0758_N"/>
    <property type="match status" value="1"/>
</dbReference>
<name>A0ABR6EW15_9SPHI</name>
<dbReference type="PROSITE" id="PS01302">
    <property type="entry name" value="UPF0758"/>
    <property type="match status" value="1"/>
</dbReference>
<dbReference type="InterPro" id="IPR001405">
    <property type="entry name" value="UPF0758"/>
</dbReference>
<dbReference type="SUPFAM" id="SSF102712">
    <property type="entry name" value="JAB1/MPN domain"/>
    <property type="match status" value="1"/>
</dbReference>
<evidence type="ECO:0000313" key="9">
    <source>
        <dbReference type="Proteomes" id="UP000636110"/>
    </source>
</evidence>
<feature type="domain" description="MPN" evidence="7">
    <location>
        <begin position="109"/>
        <end position="231"/>
    </location>
</feature>
<evidence type="ECO:0000256" key="2">
    <source>
        <dbReference type="ARBA" id="ARBA00022723"/>
    </source>
</evidence>
<evidence type="ECO:0000256" key="1">
    <source>
        <dbReference type="ARBA" id="ARBA00022670"/>
    </source>
</evidence>
<dbReference type="NCBIfam" id="NF000642">
    <property type="entry name" value="PRK00024.1"/>
    <property type="match status" value="1"/>
</dbReference>
<evidence type="ECO:0000256" key="5">
    <source>
        <dbReference type="ARBA" id="ARBA00023049"/>
    </source>
</evidence>
<dbReference type="InterPro" id="IPR025657">
    <property type="entry name" value="RadC_JAB"/>
</dbReference>
<keyword evidence="1" id="KW-0645">Protease</keyword>
<gene>
    <name evidence="8" type="primary">radC</name>
    <name evidence="8" type="ORF">GM920_11045</name>
</gene>
<evidence type="ECO:0000313" key="8">
    <source>
        <dbReference type="EMBL" id="MBB2149439.1"/>
    </source>
</evidence>
<keyword evidence="4" id="KW-0862">Zinc</keyword>
<dbReference type="EMBL" id="WNXC01000003">
    <property type="protein sequence ID" value="MBB2149439.1"/>
    <property type="molecule type" value="Genomic_DNA"/>
</dbReference>
<dbReference type="InterPro" id="IPR046778">
    <property type="entry name" value="UPF0758_N"/>
</dbReference>
<comment type="caution">
    <text evidence="8">The sequence shown here is derived from an EMBL/GenBank/DDBJ whole genome shotgun (WGS) entry which is preliminary data.</text>
</comment>
<dbReference type="Pfam" id="PF04002">
    <property type="entry name" value="RadC"/>
    <property type="match status" value="1"/>
</dbReference>
<comment type="similarity">
    <text evidence="6">Belongs to the UPF0758 family.</text>
</comment>
<dbReference type="Gene3D" id="3.40.140.10">
    <property type="entry name" value="Cytidine Deaminase, domain 2"/>
    <property type="match status" value="1"/>
</dbReference>
<keyword evidence="2" id="KW-0479">Metal-binding</keyword>
<proteinExistence type="inferred from homology"/>
<dbReference type="InterPro" id="IPR020891">
    <property type="entry name" value="UPF0758_CS"/>
</dbReference>
<keyword evidence="3" id="KW-0378">Hydrolase</keyword>
<dbReference type="CDD" id="cd08071">
    <property type="entry name" value="MPN_DUF2466"/>
    <property type="match status" value="1"/>
</dbReference>
<dbReference type="Proteomes" id="UP000636110">
    <property type="component" value="Unassembled WGS sequence"/>
</dbReference>
<dbReference type="InterPro" id="IPR037518">
    <property type="entry name" value="MPN"/>
</dbReference>
<evidence type="ECO:0000259" key="7">
    <source>
        <dbReference type="PROSITE" id="PS50249"/>
    </source>
</evidence>
<keyword evidence="9" id="KW-1185">Reference proteome</keyword>